<keyword evidence="5 7" id="KW-0472">Membrane</keyword>
<dbReference type="EMBL" id="CP093313">
    <property type="protein sequence ID" value="UWZ84569.1"/>
    <property type="molecule type" value="Genomic_DNA"/>
</dbReference>
<dbReference type="Gene3D" id="1.20.1730.10">
    <property type="entry name" value="Sodium/glucose cotransporter"/>
    <property type="match status" value="1"/>
</dbReference>
<evidence type="ECO:0000256" key="5">
    <source>
        <dbReference type="ARBA" id="ARBA00023136"/>
    </source>
</evidence>
<feature type="transmembrane region" description="Helical" evidence="7">
    <location>
        <begin position="151"/>
        <end position="169"/>
    </location>
</feature>
<feature type="transmembrane region" description="Helical" evidence="7">
    <location>
        <begin position="459"/>
        <end position="481"/>
    </location>
</feature>
<dbReference type="GO" id="GO:0005412">
    <property type="term" value="F:D-glucose:sodium symporter activity"/>
    <property type="evidence" value="ECO:0007669"/>
    <property type="project" value="TreeGrafter"/>
</dbReference>
<reference evidence="8" key="1">
    <citation type="submission" date="2021-04" db="EMBL/GenBank/DDBJ databases">
        <title>Phylogenetic analysis of Acidobacteriaceae.</title>
        <authorList>
            <person name="Qiu L."/>
            <person name="Zhang Q."/>
        </authorList>
    </citation>
    <scope>NUCLEOTIDE SEQUENCE</scope>
    <source>
        <strain evidence="8">DSM 25168</strain>
    </source>
</reference>
<organism evidence="8 9">
    <name type="scientific">Occallatibacter riparius</name>
    <dbReference type="NCBI Taxonomy" id="1002689"/>
    <lineage>
        <taxon>Bacteria</taxon>
        <taxon>Pseudomonadati</taxon>
        <taxon>Acidobacteriota</taxon>
        <taxon>Terriglobia</taxon>
        <taxon>Terriglobales</taxon>
        <taxon>Acidobacteriaceae</taxon>
        <taxon>Occallatibacter</taxon>
    </lineage>
</organism>
<feature type="transmembrane region" description="Helical" evidence="7">
    <location>
        <begin position="44"/>
        <end position="66"/>
    </location>
</feature>
<feature type="transmembrane region" description="Helical" evidence="7">
    <location>
        <begin position="181"/>
        <end position="199"/>
    </location>
</feature>
<keyword evidence="4 7" id="KW-1133">Transmembrane helix</keyword>
<sequence>MHWYPLQAVLAVLYIVGLLVVGILAGRKKHDSNQFLNATGSLPFWLCATACIASNCGSLDVIAMMALGAQYGMLACHFYWIGAVPALIVLGFWLIPAYARGHYPTVLDFIGSYCGARTRLVVTVSMALMMLLLSGVCLCAAAQAIATWLGWSFLKAVLLTIVVVSFYTALGGFRATIYGELIHFAVVLAAVVPLLFFVMRDFGGFGKFLASVPANRMHAWQSLPIVSPHAVMDRLGLIVGLGFVLSFGYWSTDFVQMQRALAVRDKDRVARIPLTVAAAKTVFAFFIVLPGVAAPLVLAQRANANYNATLPLLMQHYYSPAWLALGFLGLTASLVSTFANNVAGFTSACVQGIYQHWIRPSLPDAHYVAASRLCNLAAIALSIGSAYLALHYLSLMEYIQLILSTFNAPLFALVAIAALAPELAAAGSFGGFLIGVAAALLHQALVRTGVLHYGSQMSANFYCAIASFSLSVLGVWSIAALRKTEHTEHHSRVRVRLHLSRATVLWAIVVFGVCAFLNGLVW</sequence>
<proteinExistence type="inferred from homology"/>
<feature type="transmembrane region" description="Helical" evidence="7">
    <location>
        <begin position="373"/>
        <end position="392"/>
    </location>
</feature>
<comment type="subcellular location">
    <subcellularLocation>
        <location evidence="1">Membrane</location>
        <topology evidence="1">Multi-pass membrane protein</topology>
    </subcellularLocation>
</comment>
<evidence type="ECO:0000313" key="8">
    <source>
        <dbReference type="EMBL" id="UWZ84569.1"/>
    </source>
</evidence>
<evidence type="ECO:0000256" key="2">
    <source>
        <dbReference type="ARBA" id="ARBA00006434"/>
    </source>
</evidence>
<dbReference type="InterPro" id="IPR001734">
    <property type="entry name" value="Na/solute_symporter"/>
</dbReference>
<dbReference type="Proteomes" id="UP001059380">
    <property type="component" value="Chromosome"/>
</dbReference>
<feature type="transmembrane region" description="Helical" evidence="7">
    <location>
        <begin position="432"/>
        <end position="453"/>
    </location>
</feature>
<feature type="transmembrane region" description="Helical" evidence="7">
    <location>
        <begin position="120"/>
        <end position="145"/>
    </location>
</feature>
<feature type="transmembrane region" description="Helical" evidence="7">
    <location>
        <begin position="502"/>
        <end position="521"/>
    </location>
</feature>
<dbReference type="GO" id="GO:0005886">
    <property type="term" value="C:plasma membrane"/>
    <property type="evidence" value="ECO:0007669"/>
    <property type="project" value="TreeGrafter"/>
</dbReference>
<evidence type="ECO:0000256" key="1">
    <source>
        <dbReference type="ARBA" id="ARBA00004141"/>
    </source>
</evidence>
<comment type="similarity">
    <text evidence="2 6">Belongs to the sodium:solute symporter (SSF) (TC 2.A.21) family.</text>
</comment>
<accession>A0A9J7BPW0</accession>
<evidence type="ECO:0000256" key="3">
    <source>
        <dbReference type="ARBA" id="ARBA00022692"/>
    </source>
</evidence>
<dbReference type="RefSeq" id="WP_260794076.1">
    <property type="nucleotide sequence ID" value="NZ_CP093313.1"/>
</dbReference>
<feature type="transmembrane region" description="Helical" evidence="7">
    <location>
        <begin position="6"/>
        <end position="24"/>
    </location>
</feature>
<feature type="transmembrane region" description="Helical" evidence="7">
    <location>
        <begin position="317"/>
        <end position="338"/>
    </location>
</feature>
<evidence type="ECO:0000313" key="9">
    <source>
        <dbReference type="Proteomes" id="UP001059380"/>
    </source>
</evidence>
<name>A0A9J7BPW0_9BACT</name>
<gene>
    <name evidence="8" type="ORF">MOP44_01220</name>
</gene>
<dbReference type="PANTHER" id="PTHR11819:SF195">
    <property type="entry name" value="SODIUM_GLUCOSE COTRANSPORTER 4"/>
    <property type="match status" value="1"/>
</dbReference>
<feature type="transmembrane region" description="Helical" evidence="7">
    <location>
        <begin position="272"/>
        <end position="297"/>
    </location>
</feature>
<evidence type="ECO:0000256" key="4">
    <source>
        <dbReference type="ARBA" id="ARBA00022989"/>
    </source>
</evidence>
<evidence type="ECO:0000256" key="6">
    <source>
        <dbReference type="RuleBase" id="RU362091"/>
    </source>
</evidence>
<dbReference type="Pfam" id="PF00474">
    <property type="entry name" value="SSF"/>
    <property type="match status" value="1"/>
</dbReference>
<evidence type="ECO:0000256" key="7">
    <source>
        <dbReference type="SAM" id="Phobius"/>
    </source>
</evidence>
<dbReference type="KEGG" id="orp:MOP44_01220"/>
<dbReference type="PROSITE" id="PS50283">
    <property type="entry name" value="NA_SOLUT_SYMP_3"/>
    <property type="match status" value="1"/>
</dbReference>
<evidence type="ECO:0008006" key="10">
    <source>
        <dbReference type="Google" id="ProtNLM"/>
    </source>
</evidence>
<dbReference type="AlphaFoldDB" id="A0A9J7BPW0"/>
<feature type="transmembrane region" description="Helical" evidence="7">
    <location>
        <begin position="235"/>
        <end position="252"/>
    </location>
</feature>
<protein>
    <recommendedName>
        <fullName evidence="10">Na+/galactose cotransporter</fullName>
    </recommendedName>
</protein>
<dbReference type="PANTHER" id="PTHR11819">
    <property type="entry name" value="SOLUTE CARRIER FAMILY 5"/>
    <property type="match status" value="1"/>
</dbReference>
<keyword evidence="9" id="KW-1185">Reference proteome</keyword>
<feature type="transmembrane region" description="Helical" evidence="7">
    <location>
        <begin position="78"/>
        <end position="99"/>
    </location>
</feature>
<feature type="transmembrane region" description="Helical" evidence="7">
    <location>
        <begin position="398"/>
        <end position="420"/>
    </location>
</feature>
<keyword evidence="3 7" id="KW-0812">Transmembrane</keyword>
<dbReference type="InterPro" id="IPR038377">
    <property type="entry name" value="Na/Glc_symporter_sf"/>
</dbReference>